<keyword evidence="1" id="KW-0812">Transmembrane</keyword>
<feature type="transmembrane region" description="Helical" evidence="1">
    <location>
        <begin position="170"/>
        <end position="189"/>
    </location>
</feature>
<comment type="caution">
    <text evidence="2">The sequence shown here is derived from an EMBL/GenBank/DDBJ whole genome shotgun (WGS) entry which is preliminary data.</text>
</comment>
<evidence type="ECO:0000256" key="1">
    <source>
        <dbReference type="SAM" id="Phobius"/>
    </source>
</evidence>
<feature type="transmembrane region" description="Helical" evidence="1">
    <location>
        <begin position="71"/>
        <end position="91"/>
    </location>
</feature>
<protein>
    <submittedName>
        <fullName evidence="2">Uncharacterized protein</fullName>
    </submittedName>
</protein>
<name>A0A645H0F6_9ZZZZ</name>
<dbReference type="SUPFAM" id="SSF158560">
    <property type="entry name" value="BH3980-like"/>
    <property type="match status" value="1"/>
</dbReference>
<keyword evidence="1" id="KW-1133">Transmembrane helix</keyword>
<dbReference type="EMBL" id="VSSQ01084580">
    <property type="protein sequence ID" value="MPN32517.1"/>
    <property type="molecule type" value="Genomic_DNA"/>
</dbReference>
<evidence type="ECO:0000313" key="2">
    <source>
        <dbReference type="EMBL" id="MPN32517.1"/>
    </source>
</evidence>
<accession>A0A645H0F6</accession>
<feature type="transmembrane region" description="Helical" evidence="1">
    <location>
        <begin position="145"/>
        <end position="164"/>
    </location>
</feature>
<sequence>MIKIVAYLRGSHLSDMDQELVRQDILDMVLSAKERGEEMSQAIGADYKQFCDDIIAEIKPKSIKDKVKDTVSMVSMSVSMLILIKMIFFSAELIRRVILKQPFSLNVPIQYLDILFMVIIVAASWAIVVVILRDAFDEKDKRTKIIVALTLIATIVGFGLLYGFQIGTGTMFEINLIAGYFLAALLFVISKINDKTKK</sequence>
<organism evidence="2">
    <name type="scientific">bioreactor metagenome</name>
    <dbReference type="NCBI Taxonomy" id="1076179"/>
    <lineage>
        <taxon>unclassified sequences</taxon>
        <taxon>metagenomes</taxon>
        <taxon>ecological metagenomes</taxon>
    </lineage>
</organism>
<reference evidence="2" key="1">
    <citation type="submission" date="2019-08" db="EMBL/GenBank/DDBJ databases">
        <authorList>
            <person name="Kucharzyk K."/>
            <person name="Murdoch R.W."/>
            <person name="Higgins S."/>
            <person name="Loffler F."/>
        </authorList>
    </citation>
    <scope>NUCLEOTIDE SEQUENCE</scope>
</reference>
<dbReference type="Gene3D" id="1.10.1900.10">
    <property type="entry name" value="c-terminal domain of poly(a) binding protein"/>
    <property type="match status" value="1"/>
</dbReference>
<gene>
    <name evidence="2" type="ORF">SDC9_179996</name>
</gene>
<proteinExistence type="predicted"/>
<keyword evidence="1" id="KW-0472">Membrane</keyword>
<dbReference type="AlphaFoldDB" id="A0A645H0F6"/>
<feature type="transmembrane region" description="Helical" evidence="1">
    <location>
        <begin position="111"/>
        <end position="133"/>
    </location>
</feature>